<proteinExistence type="predicted"/>
<organism evidence="2 3">
    <name type="scientific">Teredinibacter turnerae (strain ATCC 39867 / T7901)</name>
    <dbReference type="NCBI Taxonomy" id="377629"/>
    <lineage>
        <taxon>Bacteria</taxon>
        <taxon>Pseudomonadati</taxon>
        <taxon>Pseudomonadota</taxon>
        <taxon>Gammaproteobacteria</taxon>
        <taxon>Cellvibrionales</taxon>
        <taxon>Cellvibrionaceae</taxon>
        <taxon>Teredinibacter</taxon>
    </lineage>
</organism>
<dbReference type="GO" id="GO:0097367">
    <property type="term" value="F:carbohydrate derivative binding"/>
    <property type="evidence" value="ECO:0007669"/>
    <property type="project" value="InterPro"/>
</dbReference>
<dbReference type="InterPro" id="IPR001347">
    <property type="entry name" value="SIS_dom"/>
</dbReference>
<dbReference type="EMBL" id="CP001614">
    <property type="protein sequence ID" value="ACR14053.1"/>
    <property type="molecule type" value="Genomic_DNA"/>
</dbReference>
<name>C5BS53_TERTT</name>
<gene>
    <name evidence="2" type="primary">gmhA</name>
    <name evidence="2" type="ordered locus">TERTU_3667</name>
</gene>
<dbReference type="InterPro" id="IPR050099">
    <property type="entry name" value="SIS_GmhA/DiaA_subfam"/>
</dbReference>
<dbReference type="KEGG" id="ttu:TERTU_3667"/>
<keyword evidence="2" id="KW-0413">Isomerase</keyword>
<dbReference type="InterPro" id="IPR035461">
    <property type="entry name" value="GmhA/DiaA"/>
</dbReference>
<dbReference type="SUPFAM" id="SSF53697">
    <property type="entry name" value="SIS domain"/>
    <property type="match status" value="1"/>
</dbReference>
<dbReference type="Proteomes" id="UP000009080">
    <property type="component" value="Chromosome"/>
</dbReference>
<evidence type="ECO:0000313" key="2">
    <source>
        <dbReference type="EMBL" id="ACR14053.1"/>
    </source>
</evidence>
<dbReference type="GO" id="GO:0016853">
    <property type="term" value="F:isomerase activity"/>
    <property type="evidence" value="ECO:0007669"/>
    <property type="project" value="UniProtKB-KW"/>
</dbReference>
<dbReference type="PANTHER" id="PTHR30390:SF6">
    <property type="entry name" value="DNAA INITIATOR-ASSOCIATING PROTEIN DIAA"/>
    <property type="match status" value="1"/>
</dbReference>
<reference evidence="2 3" key="1">
    <citation type="journal article" date="2009" name="PLoS ONE">
        <title>The complete genome of Teredinibacter turnerae T7901: an intracellular endosymbiont of marine wood-boring bivalves (shipworms).</title>
        <authorList>
            <person name="Yang J.C."/>
            <person name="Madupu R."/>
            <person name="Durkin A.S."/>
            <person name="Ekborg N.A."/>
            <person name="Pedamallu C.S."/>
            <person name="Hostetler J.B."/>
            <person name="Radune D."/>
            <person name="Toms B.S."/>
            <person name="Henrissat B."/>
            <person name="Coutinho P.M."/>
            <person name="Schwarz S."/>
            <person name="Field L."/>
            <person name="Trindade-Silva A.E."/>
            <person name="Soares C.A.G."/>
            <person name="Elshahawi S."/>
            <person name="Hanora A."/>
            <person name="Schmidt E.W."/>
            <person name="Haygood M.G."/>
            <person name="Posfai J."/>
            <person name="Benner J."/>
            <person name="Madinger C."/>
            <person name="Nove J."/>
            <person name="Anton B."/>
            <person name="Chaudhary K."/>
            <person name="Foster J."/>
            <person name="Holman A."/>
            <person name="Kumar S."/>
            <person name="Lessard P.A."/>
            <person name="Luyten Y.A."/>
            <person name="Slatko B."/>
            <person name="Wood N."/>
            <person name="Wu B."/>
            <person name="Teplitski M."/>
            <person name="Mougous J.D."/>
            <person name="Ward N."/>
            <person name="Eisen J.A."/>
            <person name="Badger J.H."/>
            <person name="Distel D.L."/>
        </authorList>
    </citation>
    <scope>NUCLEOTIDE SEQUENCE [LARGE SCALE GENOMIC DNA]</scope>
    <source>
        <strain evidence="3">ATCC 39867 / T7901</strain>
    </source>
</reference>
<dbReference type="EC" id="5.3.1.-" evidence="2"/>
<feature type="domain" description="SIS" evidence="1">
    <location>
        <begin position="34"/>
        <end position="194"/>
    </location>
</feature>
<accession>C5BS53</accession>
<dbReference type="CDD" id="cd05006">
    <property type="entry name" value="SIS_GmhA"/>
    <property type="match status" value="1"/>
</dbReference>
<dbReference type="AlphaFoldDB" id="C5BS53"/>
<dbReference type="Gene3D" id="3.40.50.10490">
    <property type="entry name" value="Glucose-6-phosphate isomerase like protein, domain 1"/>
    <property type="match status" value="1"/>
</dbReference>
<dbReference type="PROSITE" id="PS51464">
    <property type="entry name" value="SIS"/>
    <property type="match status" value="1"/>
</dbReference>
<dbReference type="GO" id="GO:1901135">
    <property type="term" value="P:carbohydrate derivative metabolic process"/>
    <property type="evidence" value="ECO:0007669"/>
    <property type="project" value="InterPro"/>
</dbReference>
<dbReference type="RefSeq" id="WP_015820169.1">
    <property type="nucleotide sequence ID" value="NC_012997.1"/>
</dbReference>
<sequence>MSQRVYNIFQKSVEAKMQVGEELGPLIDHASELIVESLLADRKVMVCGNGTSSAMAQILTSCLLDRYEKERPSLPAVWLGSSVSTYTALAADYNYSDIYAKPIRALGQEDDILVVISTSGNSANLISAVQAAHDRGVKVIALTGRDGGDISSLLDVHDVEICAALNSRTRIHELHLLTIFCLCDLIDHKLFGIE</sequence>
<dbReference type="OrthoDB" id="9810929at2"/>
<keyword evidence="3" id="KW-1185">Reference proteome</keyword>
<dbReference type="InterPro" id="IPR046348">
    <property type="entry name" value="SIS_dom_sf"/>
</dbReference>
<dbReference type="HOGENOM" id="CLU_080999_3_1_6"/>
<dbReference type="STRING" id="377629.TERTU_3667"/>
<evidence type="ECO:0000313" key="3">
    <source>
        <dbReference type="Proteomes" id="UP000009080"/>
    </source>
</evidence>
<dbReference type="eggNOG" id="COG0279">
    <property type="taxonomic scope" value="Bacteria"/>
</dbReference>
<evidence type="ECO:0000259" key="1">
    <source>
        <dbReference type="PROSITE" id="PS51464"/>
    </source>
</evidence>
<dbReference type="Pfam" id="PF13580">
    <property type="entry name" value="SIS_2"/>
    <property type="match status" value="1"/>
</dbReference>
<dbReference type="PANTHER" id="PTHR30390">
    <property type="entry name" value="SEDOHEPTULOSE 7-PHOSPHATE ISOMERASE / DNAA INITIATOR-ASSOCIATING FACTOR FOR REPLICATION INITIATION"/>
    <property type="match status" value="1"/>
</dbReference>
<protein>
    <submittedName>
        <fullName evidence="2">Phosphoheptose isomerase</fullName>
        <ecNumber evidence="2">5.3.1.-</ecNumber>
    </submittedName>
</protein>